<name>F2HHI6_9CRYP</name>
<reference evidence="1 2" key="1">
    <citation type="journal article" date="2011" name="Genome Biol. Evol.">
        <title>Complete nucleomorph genome sequence of the nonphotosynthetic alga Cryptomonas paramecium reveals a core nucleomorph gene set.</title>
        <authorList>
            <person name="Tanifuji G."/>
            <person name="Onodera N.T."/>
            <person name="Wheeler T.J."/>
            <person name="Dlutek M."/>
            <person name="Donaher N."/>
            <person name="Archibald J.M."/>
        </authorList>
    </citation>
    <scope>NUCLEOTIDE SEQUENCE [LARGE SCALE GENOMIC DNA]</scope>
    <source>
        <strain evidence="1 2">CCAP977/2A</strain>
    </source>
</reference>
<evidence type="ECO:0000313" key="2">
    <source>
        <dbReference type="Proteomes" id="UP000243423"/>
    </source>
</evidence>
<dbReference type="AlphaFoldDB" id="F2HHI6"/>
<sequence length="92" mass="11308">MCIKGLVFLLDCKNIDFNFKHCTNLSNNSYIISENFYIKWSDQFFFVFLLHFFFIRNKNFFIILFDIRNKLIYPFIFKKNSQMISKKIGLYF</sequence>
<geneLocation type="nucleomorph" evidence="1"/>
<gene>
    <name evidence="1" type="ORF">CPARA_1gp124</name>
</gene>
<dbReference type="GeneID" id="10446957"/>
<dbReference type="EMBL" id="CP002172">
    <property type="protein sequence ID" value="AEA38782.1"/>
    <property type="molecule type" value="Genomic_DNA"/>
</dbReference>
<proteinExistence type="predicted"/>
<organism evidence="1 2">
    <name type="scientific">Cryptomonas paramaecium</name>
    <dbReference type="NCBI Taxonomy" id="2898"/>
    <lineage>
        <taxon>Eukaryota</taxon>
        <taxon>Cryptophyceae</taxon>
        <taxon>Cryptomonadales</taxon>
        <taxon>Cryptomonadaceae</taxon>
        <taxon>Cryptomonas</taxon>
    </lineage>
</organism>
<dbReference type="Proteomes" id="UP000243423">
    <property type="component" value="Nucleomorph 1"/>
</dbReference>
<accession>F2HHI6</accession>
<dbReference type="RefSeq" id="XP_003239680.1">
    <property type="nucleotide sequence ID" value="XM_003239632.1"/>
</dbReference>
<keyword evidence="1" id="KW-0542">Nucleomorph</keyword>
<evidence type="ECO:0000313" key="1">
    <source>
        <dbReference type="EMBL" id="AEA38782.1"/>
    </source>
</evidence>
<protein>
    <submittedName>
        <fullName evidence="1">Uncharacterized protein</fullName>
    </submittedName>
</protein>